<organism evidence="5 6">
    <name type="scientific">Microdochium bolleyi</name>
    <dbReference type="NCBI Taxonomy" id="196109"/>
    <lineage>
        <taxon>Eukaryota</taxon>
        <taxon>Fungi</taxon>
        <taxon>Dikarya</taxon>
        <taxon>Ascomycota</taxon>
        <taxon>Pezizomycotina</taxon>
        <taxon>Sordariomycetes</taxon>
        <taxon>Xylariomycetidae</taxon>
        <taxon>Xylariales</taxon>
        <taxon>Microdochiaceae</taxon>
        <taxon>Microdochium</taxon>
    </lineage>
</organism>
<evidence type="ECO:0000259" key="4">
    <source>
        <dbReference type="SMART" id="SM00829"/>
    </source>
</evidence>
<dbReference type="Pfam" id="PF00107">
    <property type="entry name" value="ADH_zinc_N"/>
    <property type="match status" value="1"/>
</dbReference>
<dbReference type="Gene3D" id="3.90.180.10">
    <property type="entry name" value="Medium-chain alcohol dehydrogenases, catalytic domain"/>
    <property type="match status" value="1"/>
</dbReference>
<dbReference type="InterPro" id="IPR013149">
    <property type="entry name" value="ADH-like_C"/>
</dbReference>
<name>A0A136IMT8_9PEZI</name>
<feature type="domain" description="Enoyl reductase (ER)" evidence="4">
    <location>
        <begin position="20"/>
        <end position="345"/>
    </location>
</feature>
<dbReference type="InterPro" id="IPR020843">
    <property type="entry name" value="ER"/>
</dbReference>
<keyword evidence="6" id="KW-1185">Reference proteome</keyword>
<evidence type="ECO:0000313" key="6">
    <source>
        <dbReference type="Proteomes" id="UP000070501"/>
    </source>
</evidence>
<dbReference type="GO" id="GO:0016628">
    <property type="term" value="F:oxidoreductase activity, acting on the CH-CH group of donors, NAD or NADP as acceptor"/>
    <property type="evidence" value="ECO:0007669"/>
    <property type="project" value="InterPro"/>
</dbReference>
<evidence type="ECO:0000313" key="5">
    <source>
        <dbReference type="EMBL" id="KXJ86266.1"/>
    </source>
</evidence>
<evidence type="ECO:0000256" key="1">
    <source>
        <dbReference type="ARBA" id="ARBA00023002"/>
    </source>
</evidence>
<dbReference type="PANTHER" id="PTHR43205:SF7">
    <property type="entry name" value="PROSTAGLANDIN REDUCTASE 1"/>
    <property type="match status" value="1"/>
</dbReference>
<dbReference type="SUPFAM" id="SSF51735">
    <property type="entry name" value="NAD(P)-binding Rossmann-fold domains"/>
    <property type="match status" value="1"/>
</dbReference>
<dbReference type="PANTHER" id="PTHR43205">
    <property type="entry name" value="PROSTAGLANDIN REDUCTASE"/>
    <property type="match status" value="1"/>
</dbReference>
<dbReference type="OrthoDB" id="809632at2759"/>
<dbReference type="SMART" id="SM00829">
    <property type="entry name" value="PKS_ER"/>
    <property type="match status" value="1"/>
</dbReference>
<dbReference type="InParanoid" id="A0A136IMT8"/>
<dbReference type="CDD" id="cd05288">
    <property type="entry name" value="PGDH"/>
    <property type="match status" value="1"/>
</dbReference>
<protein>
    <recommendedName>
        <fullName evidence="2">Dehydrogenase FUB6</fullName>
    </recommendedName>
    <alternativeName>
        <fullName evidence="3">Fusaric acid biosynthesis protein 6</fullName>
    </alternativeName>
</protein>
<dbReference type="Gene3D" id="3.40.50.720">
    <property type="entry name" value="NAD(P)-binding Rossmann-like Domain"/>
    <property type="match status" value="1"/>
</dbReference>
<dbReference type="InterPro" id="IPR011032">
    <property type="entry name" value="GroES-like_sf"/>
</dbReference>
<dbReference type="InterPro" id="IPR041694">
    <property type="entry name" value="ADH_N_2"/>
</dbReference>
<gene>
    <name evidence="5" type="ORF">Micbo1qcDRAFT_168577</name>
</gene>
<proteinExistence type="predicted"/>
<dbReference type="FunCoup" id="A0A136IMT8">
    <property type="interactions" value="373"/>
</dbReference>
<accession>A0A136IMT8</accession>
<dbReference type="FunFam" id="3.40.50.720:FF:000121">
    <property type="entry name" value="Prostaglandin reductase 2"/>
    <property type="match status" value="1"/>
</dbReference>
<evidence type="ECO:0000256" key="2">
    <source>
        <dbReference type="ARBA" id="ARBA00069006"/>
    </source>
</evidence>
<dbReference type="Pfam" id="PF16884">
    <property type="entry name" value="ADH_N_2"/>
    <property type="match status" value="1"/>
</dbReference>
<dbReference type="AlphaFoldDB" id="A0A136IMT8"/>
<dbReference type="EMBL" id="KQ964269">
    <property type="protein sequence ID" value="KXJ86266.1"/>
    <property type="molecule type" value="Genomic_DNA"/>
</dbReference>
<keyword evidence="1" id="KW-0560">Oxidoreductase</keyword>
<dbReference type="SUPFAM" id="SSF50129">
    <property type="entry name" value="GroES-like"/>
    <property type="match status" value="1"/>
</dbReference>
<reference evidence="6" key="1">
    <citation type="submission" date="2016-02" db="EMBL/GenBank/DDBJ databases">
        <title>Draft genome sequence of Microdochium bolleyi, a fungal endophyte of beachgrass.</title>
        <authorList>
            <consortium name="DOE Joint Genome Institute"/>
            <person name="David A.S."/>
            <person name="May G."/>
            <person name="Haridas S."/>
            <person name="Lim J."/>
            <person name="Wang M."/>
            <person name="Labutti K."/>
            <person name="Lipzen A."/>
            <person name="Barry K."/>
            <person name="Grigoriev I.V."/>
        </authorList>
    </citation>
    <scope>NUCLEOTIDE SEQUENCE [LARGE SCALE GENOMIC DNA]</scope>
    <source>
        <strain evidence="6">J235TASD1</strain>
    </source>
</reference>
<sequence length="349" mass="37366">MVANKTLVFKKVPEGYPVAGEHLVVEDRPIDLETAQPAGGLLVEVLYASFDPYLRGKMRQAGTKSYSPAFDIDAPIVNQTVARVLRSGADNFKQGDLVVAYLPIAQYATVSAEALAGVRPIHNPHNLDLAYFTGPLGMPGLTAYSALHRIGKPKAGETVFVSSAAGAVGQVVGQLAKHLGLRVIGSVGSDEKLDFIVNELGFDAGFNYKKESPSDALPRLAGDKGIDIYFENVGGEHLEAALTSMNTGGRIPVCGMISGYNTPPEERYGIKNLFLLTVKLITMQGFLVGQPEFGPAYYKEHQETVQAWIADGSFKPKMHVTDGIDKAAEGLVGIFKGENFGKAVVKIAQ</sequence>
<dbReference type="InterPro" id="IPR036291">
    <property type="entry name" value="NAD(P)-bd_dom_sf"/>
</dbReference>
<evidence type="ECO:0000256" key="3">
    <source>
        <dbReference type="ARBA" id="ARBA00083301"/>
    </source>
</evidence>
<dbReference type="InterPro" id="IPR045010">
    <property type="entry name" value="MDR_fam"/>
</dbReference>
<dbReference type="Proteomes" id="UP000070501">
    <property type="component" value="Unassembled WGS sequence"/>
</dbReference>